<feature type="chain" id="PRO_5009174794" description="SPOR domain-containing protein" evidence="1">
    <location>
        <begin position="19"/>
        <end position="265"/>
    </location>
</feature>
<evidence type="ECO:0000256" key="1">
    <source>
        <dbReference type="SAM" id="SignalP"/>
    </source>
</evidence>
<name>A0A1E5E3Y8_9VIBR</name>
<keyword evidence="3" id="KW-1185">Reference proteome</keyword>
<dbReference type="OrthoDB" id="5865091at2"/>
<gene>
    <name evidence="2" type="ORF">A1QC_06575</name>
</gene>
<evidence type="ECO:0008006" key="4">
    <source>
        <dbReference type="Google" id="ProtNLM"/>
    </source>
</evidence>
<keyword evidence="1" id="KW-0732">Signal</keyword>
<dbReference type="eggNOG" id="ENOG5031CWW">
    <property type="taxonomic scope" value="Bacteria"/>
</dbReference>
<dbReference type="GO" id="GO:0042834">
    <property type="term" value="F:peptidoglycan binding"/>
    <property type="evidence" value="ECO:0007669"/>
    <property type="project" value="InterPro"/>
</dbReference>
<dbReference type="AlphaFoldDB" id="A0A1E5E3Y8"/>
<evidence type="ECO:0000313" key="3">
    <source>
        <dbReference type="Proteomes" id="UP000094070"/>
    </source>
</evidence>
<dbReference type="EMBL" id="AJYK02000038">
    <property type="protein sequence ID" value="OEF27278.1"/>
    <property type="molecule type" value="Genomic_DNA"/>
</dbReference>
<reference evidence="2 3" key="1">
    <citation type="journal article" date="2012" name="Science">
        <title>Ecological populations of bacteria act as socially cohesive units of antibiotic production and resistance.</title>
        <authorList>
            <person name="Cordero O.X."/>
            <person name="Wildschutte H."/>
            <person name="Kirkup B."/>
            <person name="Proehl S."/>
            <person name="Ngo L."/>
            <person name="Hussain F."/>
            <person name="Le Roux F."/>
            <person name="Mincer T."/>
            <person name="Polz M.F."/>
        </authorList>
    </citation>
    <scope>NUCLEOTIDE SEQUENCE [LARGE SCALE GENOMIC DNA]</scope>
    <source>
        <strain evidence="2 3">1S-45</strain>
    </source>
</reference>
<comment type="caution">
    <text evidence="2">The sequence shown here is derived from an EMBL/GenBank/DDBJ whole genome shotgun (WGS) entry which is preliminary data.</text>
</comment>
<dbReference type="InterPro" id="IPR036680">
    <property type="entry name" value="SPOR-like_sf"/>
</dbReference>
<dbReference type="RefSeq" id="WP_017024004.1">
    <property type="nucleotide sequence ID" value="NZ_AJYK02000038.1"/>
</dbReference>
<sequence>MIKIFIFLFFLFSVPVSACQISPSLVSNDFNIGADCQLFPYNAEAQRLQSVSLYFVQYLYSDKYQAYLSHKAKIHNATHYPNAVQTFNYGYRMLVGPLTLEDAIQAKAQLKQLGYKDSFIKYIMKKGSANTAAVTNKTVTKDIPVPPATLQEMPIMKPIFSLRGETVLLPIYGRDYQGKVTRYNQTNLGSFNYQQAMNVCVQSKAHIATAGDYNALLSNTDLVMRYAVKSQFWLHSDETITRVQNQITKRKQSPDAYFNVLCVTN</sequence>
<proteinExistence type="predicted"/>
<organism evidence="2 3">
    <name type="scientific">Vibrio rumoiensis 1S-45</name>
    <dbReference type="NCBI Taxonomy" id="1188252"/>
    <lineage>
        <taxon>Bacteria</taxon>
        <taxon>Pseudomonadati</taxon>
        <taxon>Pseudomonadota</taxon>
        <taxon>Gammaproteobacteria</taxon>
        <taxon>Vibrionales</taxon>
        <taxon>Vibrionaceae</taxon>
        <taxon>Vibrio</taxon>
    </lineage>
</organism>
<protein>
    <recommendedName>
        <fullName evidence="4">SPOR domain-containing protein</fullName>
    </recommendedName>
</protein>
<evidence type="ECO:0000313" key="2">
    <source>
        <dbReference type="EMBL" id="OEF27278.1"/>
    </source>
</evidence>
<dbReference type="Proteomes" id="UP000094070">
    <property type="component" value="Unassembled WGS sequence"/>
</dbReference>
<feature type="signal peptide" evidence="1">
    <location>
        <begin position="1"/>
        <end position="18"/>
    </location>
</feature>
<accession>A0A1E5E3Y8</accession>
<dbReference type="SUPFAM" id="SSF110997">
    <property type="entry name" value="Sporulation related repeat"/>
    <property type="match status" value="1"/>
</dbReference>